<comment type="caution">
    <text evidence="1">The sequence shown here is derived from an EMBL/GenBank/DDBJ whole genome shotgun (WGS) entry which is preliminary data.</text>
</comment>
<accession>A0AAV4BTW8</accession>
<dbReference type="AlphaFoldDB" id="A0AAV4BTW8"/>
<sequence>MKRTSAQFRHRVKITNPLLDGEIICTISPESRLQTLCWMERTSAQFLQSQDYKPCLGWREHLHSFSIVKITNPLLDGEKICTVLQSEDYKSSVG</sequence>
<evidence type="ECO:0000313" key="1">
    <source>
        <dbReference type="EMBL" id="GFO22782.1"/>
    </source>
</evidence>
<reference evidence="1 2" key="1">
    <citation type="journal article" date="2021" name="Elife">
        <title>Chloroplast acquisition without the gene transfer in kleptoplastic sea slugs, Plakobranchus ocellatus.</title>
        <authorList>
            <person name="Maeda T."/>
            <person name="Takahashi S."/>
            <person name="Yoshida T."/>
            <person name="Shimamura S."/>
            <person name="Takaki Y."/>
            <person name="Nagai Y."/>
            <person name="Toyoda A."/>
            <person name="Suzuki Y."/>
            <person name="Arimoto A."/>
            <person name="Ishii H."/>
            <person name="Satoh N."/>
            <person name="Nishiyama T."/>
            <person name="Hasebe M."/>
            <person name="Maruyama T."/>
            <person name="Minagawa J."/>
            <person name="Obokata J."/>
            <person name="Shigenobu S."/>
        </authorList>
    </citation>
    <scope>NUCLEOTIDE SEQUENCE [LARGE SCALE GENOMIC DNA]</scope>
</reference>
<name>A0AAV4BTW8_9GAST</name>
<evidence type="ECO:0000313" key="2">
    <source>
        <dbReference type="Proteomes" id="UP000735302"/>
    </source>
</evidence>
<keyword evidence="2" id="KW-1185">Reference proteome</keyword>
<proteinExistence type="predicted"/>
<organism evidence="1 2">
    <name type="scientific">Plakobranchus ocellatus</name>
    <dbReference type="NCBI Taxonomy" id="259542"/>
    <lineage>
        <taxon>Eukaryota</taxon>
        <taxon>Metazoa</taxon>
        <taxon>Spiralia</taxon>
        <taxon>Lophotrochozoa</taxon>
        <taxon>Mollusca</taxon>
        <taxon>Gastropoda</taxon>
        <taxon>Heterobranchia</taxon>
        <taxon>Euthyneura</taxon>
        <taxon>Panpulmonata</taxon>
        <taxon>Sacoglossa</taxon>
        <taxon>Placobranchoidea</taxon>
        <taxon>Plakobranchidae</taxon>
        <taxon>Plakobranchus</taxon>
    </lineage>
</organism>
<gene>
    <name evidence="1" type="ORF">PoB_004928700</name>
</gene>
<dbReference type="Proteomes" id="UP000735302">
    <property type="component" value="Unassembled WGS sequence"/>
</dbReference>
<dbReference type="EMBL" id="BLXT01005456">
    <property type="protein sequence ID" value="GFO22782.1"/>
    <property type="molecule type" value="Genomic_DNA"/>
</dbReference>
<protein>
    <submittedName>
        <fullName evidence="1">Uncharacterized protein</fullName>
    </submittedName>
</protein>